<dbReference type="GO" id="GO:0008270">
    <property type="term" value="F:zinc ion binding"/>
    <property type="evidence" value="ECO:0007669"/>
    <property type="project" value="UniProtKB-KW"/>
</dbReference>
<gene>
    <name evidence="12" type="primary">LOC114050440</name>
    <name evidence="11" type="synonym">LOC114050438</name>
</gene>
<keyword evidence="13" id="KW-1185">Reference proteome</keyword>
<feature type="compositionally biased region" description="Acidic residues" evidence="9">
    <location>
        <begin position="687"/>
        <end position="699"/>
    </location>
</feature>
<dbReference type="PANTHER" id="PTHR31915:SF8">
    <property type="entry name" value="TAX1-BINDING PROTEIN 1"/>
    <property type="match status" value="1"/>
</dbReference>
<evidence type="ECO:0000313" key="11">
    <source>
        <dbReference type="Ensembl" id="ENSVURP00010000118.1"/>
    </source>
</evidence>
<keyword evidence="6" id="KW-0862">Zinc</keyword>
<dbReference type="PANTHER" id="PTHR31915">
    <property type="entry name" value="SKICH DOMAIN-CONTAINING PROTEIN"/>
    <property type="match status" value="1"/>
</dbReference>
<evidence type="ECO:0000313" key="12">
    <source>
        <dbReference type="Ensembl" id="ENSVURP00010025574.1"/>
    </source>
</evidence>
<dbReference type="FunFam" id="2.60.40.2840:FF:000002">
    <property type="entry name" value="Tax1-binding protein 1 isoform 2"/>
    <property type="match status" value="1"/>
</dbReference>
<evidence type="ECO:0000256" key="3">
    <source>
        <dbReference type="ARBA" id="ARBA00022723"/>
    </source>
</evidence>
<evidence type="ECO:0000256" key="9">
    <source>
        <dbReference type="SAM" id="MobiDB-lite"/>
    </source>
</evidence>
<evidence type="ECO:0000256" key="2">
    <source>
        <dbReference type="ARBA" id="ARBA00022703"/>
    </source>
</evidence>
<dbReference type="CDD" id="cd21970">
    <property type="entry name" value="Zn-C2H2_TAX1BP1_rpt2"/>
    <property type="match status" value="1"/>
</dbReference>
<evidence type="ECO:0000256" key="8">
    <source>
        <dbReference type="PROSITE-ProRule" id="PRU01253"/>
    </source>
</evidence>
<dbReference type="PROSITE" id="PS51905">
    <property type="entry name" value="ZF_UBZ1"/>
    <property type="match status" value="2"/>
</dbReference>
<name>A0A4X2LKK5_VOMUR</name>
<dbReference type="AlphaFoldDB" id="A0A4X2LKK5"/>
<evidence type="ECO:0000256" key="4">
    <source>
        <dbReference type="ARBA" id="ARBA00022737"/>
    </source>
</evidence>
<dbReference type="STRING" id="29139.ENSVURP00010000118"/>
<keyword evidence="3" id="KW-0479">Metal-binding</keyword>
<reference evidence="13" key="1">
    <citation type="submission" date="2018-12" db="EMBL/GenBank/DDBJ databases">
        <authorList>
            <person name="Yazar S."/>
        </authorList>
    </citation>
    <scope>NUCLEOTIDE SEQUENCE [LARGE SCALE GENOMIC DNA]</scope>
</reference>
<dbReference type="Proteomes" id="UP000314987">
    <property type="component" value="Unassembled WGS sequence"/>
</dbReference>
<feature type="domain" description="UBZ1-type" evidence="10">
    <location>
        <begin position="727"/>
        <end position="753"/>
    </location>
</feature>
<feature type="region of interest" description="Disordered" evidence="9">
    <location>
        <begin position="188"/>
        <end position="208"/>
    </location>
</feature>
<evidence type="ECO:0000313" key="13">
    <source>
        <dbReference type="Proteomes" id="UP000314987"/>
    </source>
</evidence>
<feature type="region of interest" description="Disordered" evidence="9">
    <location>
        <begin position="677"/>
        <end position="706"/>
    </location>
</feature>
<dbReference type="Pfam" id="PF07888">
    <property type="entry name" value="CALCOCO1"/>
    <property type="match status" value="1"/>
</dbReference>
<dbReference type="CDD" id="cd21969">
    <property type="entry name" value="Zn-C2H2_TAX1BP1_rpt1"/>
    <property type="match status" value="1"/>
</dbReference>
<feature type="compositionally biased region" description="Polar residues" evidence="9">
    <location>
        <begin position="602"/>
        <end position="618"/>
    </location>
</feature>
<feature type="compositionally biased region" description="Basic and acidic residues" evidence="9">
    <location>
        <begin position="188"/>
        <end position="200"/>
    </location>
</feature>
<dbReference type="Gene3D" id="6.20.250.40">
    <property type="match status" value="1"/>
</dbReference>
<dbReference type="Ensembl" id="ENSVURT00010029110.1">
    <property type="protein sequence ID" value="ENSVURP00010025574.1"/>
    <property type="gene ID" value="ENSVURG00010019563.1"/>
</dbReference>
<protein>
    <recommendedName>
        <fullName evidence="10">UBZ1-type domain-containing protein</fullName>
    </recommendedName>
</protein>
<evidence type="ECO:0000259" key="10">
    <source>
        <dbReference type="PROSITE" id="PS51905"/>
    </source>
</evidence>
<feature type="region of interest" description="Disordered" evidence="9">
    <location>
        <begin position="597"/>
        <end position="630"/>
    </location>
</feature>
<dbReference type="InterPro" id="IPR051002">
    <property type="entry name" value="UBA_autophagy_assoc_protein"/>
</dbReference>
<accession>A0A4X2LKK5</accession>
<dbReference type="OrthoDB" id="10015001at2759"/>
<organism evidence="12 13">
    <name type="scientific">Vombatus ursinus</name>
    <name type="common">Common wombat</name>
    <dbReference type="NCBI Taxonomy" id="29139"/>
    <lineage>
        <taxon>Eukaryota</taxon>
        <taxon>Metazoa</taxon>
        <taxon>Chordata</taxon>
        <taxon>Craniata</taxon>
        <taxon>Vertebrata</taxon>
        <taxon>Euteleostomi</taxon>
        <taxon>Mammalia</taxon>
        <taxon>Metatheria</taxon>
        <taxon>Diprotodontia</taxon>
        <taxon>Vombatidae</taxon>
        <taxon>Vombatus</taxon>
    </lineage>
</organism>
<dbReference type="RefSeq" id="XP_027727921.1">
    <property type="nucleotide sequence ID" value="XM_027872120.1"/>
</dbReference>
<feature type="region of interest" description="Disordered" evidence="9">
    <location>
        <begin position="470"/>
        <end position="494"/>
    </location>
</feature>
<evidence type="ECO:0000256" key="6">
    <source>
        <dbReference type="ARBA" id="ARBA00022833"/>
    </source>
</evidence>
<feature type="domain" description="UBZ1-type" evidence="10">
    <location>
        <begin position="754"/>
        <end position="780"/>
    </location>
</feature>
<dbReference type="InterPro" id="IPR012852">
    <property type="entry name" value="CALCOCO1-like"/>
</dbReference>
<keyword evidence="4" id="KW-0677">Repeat</keyword>
<dbReference type="Pfam" id="PF18112">
    <property type="entry name" value="Zn-C2H2_12"/>
    <property type="match status" value="2"/>
</dbReference>
<dbReference type="GeneTree" id="ENSGT00950000183025"/>
<dbReference type="OMA" id="NKTSGDQ"/>
<keyword evidence="7" id="KW-0175">Coiled coil</keyword>
<evidence type="ECO:0000256" key="5">
    <source>
        <dbReference type="ARBA" id="ARBA00022771"/>
    </source>
</evidence>
<dbReference type="GeneID" id="114050440"/>
<keyword evidence="2" id="KW-0053">Apoptosis</keyword>
<dbReference type="GO" id="GO:0043066">
    <property type="term" value="P:negative regulation of apoptotic process"/>
    <property type="evidence" value="ECO:0007669"/>
    <property type="project" value="TreeGrafter"/>
</dbReference>
<dbReference type="InterPro" id="IPR041611">
    <property type="entry name" value="SKICH"/>
</dbReference>
<dbReference type="Gene3D" id="2.60.40.2840">
    <property type="match status" value="1"/>
</dbReference>
<sequence length="789" mass="90052">MTSFQEVPLSSTLQTSNFAHVIFQNVAKSYLPNAHLECHYTLTQYIHPHPKDWVGIFKVGWSTARDYYTFLWSPMPEHYVEGSTVNCLLSFQGYYLPNDDGEFYQFCYVTHKGEIRGASTPFQFRASSPVEELLTMEDEGNSDMLVVTTKAGLLEFKIEKTMKEKEELLKVTSVLEKETSQLREEVGRLEKELSSEKERGNQLLGENKGLVEASQNLKMENEELKKKHSEAASRVLQLEEDLVTVTQRAITKETELDSLKDKLKKGTLEKEQLECQLKTEKDEKELYKVHLKNTEIENTKLVTEVQTLKNLDGNKESVIAHYKEEVGRLQLCVAEKENLQRAFLLAAPSKEDAAYLKEQLRKAEEQVQATRQEAVFLAKELSDAVSVRDQTMSELHSARLENEQVRSQLAEAVAELRVAVVKKQQEKTDPVEQELRREVEDLKLRLQMAADHYREKFRECQRLQKQVTRLSEQAKTGNQQKVTDASSNTETASGSPVNIKLAAAAVGLATSEMIPEVVTKGQVCEMTKEIAEKTEKYKKCKQLLLDERAKCSSYADELARLELKWKEQVKISEEAKLRLAEVEDQYKELKRRLESQAERVTEGQSAQQCQVSGASTEHSGPVPSVPNRRPVLQFGNPYAAQDIRDGADGAFYPDEIQRPPVRMFLWELEDNVVCSQPARNLSRPDGLEDPEDSNDDDENVLTAPEPPSQLLHAHGTGFCFDSSFDVHKKCPLCELMFPPNYDQSKFEEHVESHWKVCPMCSEQFPPDYDQHGFESHVQTHFDQNVLNFD</sequence>
<reference evidence="12" key="2">
    <citation type="submission" date="2025-05" db="UniProtKB">
        <authorList>
            <consortium name="Ensembl"/>
        </authorList>
    </citation>
    <scope>IDENTIFICATION</scope>
</reference>
<comment type="subcellular location">
    <subcellularLocation>
        <location evidence="1">Cytoplasmic vesicle</location>
        <location evidence="1">Autophagosome</location>
    </subcellularLocation>
</comment>
<evidence type="ECO:0000256" key="7">
    <source>
        <dbReference type="ARBA" id="ARBA00023054"/>
    </source>
</evidence>
<dbReference type="GO" id="GO:0006915">
    <property type="term" value="P:apoptotic process"/>
    <property type="evidence" value="ECO:0007669"/>
    <property type="project" value="UniProtKB-KW"/>
</dbReference>
<dbReference type="Ensembl" id="ENSVURT00010000132.1">
    <property type="protein sequence ID" value="ENSVURP00010000118.1"/>
    <property type="gene ID" value="ENSVURG00010000109.1"/>
</dbReference>
<proteinExistence type="predicted"/>
<dbReference type="Pfam" id="PF17751">
    <property type="entry name" value="SKICH"/>
    <property type="match status" value="1"/>
</dbReference>
<dbReference type="InterPro" id="IPR041641">
    <property type="entry name" value="CALCOCO1/2_Zn_UBZ1"/>
</dbReference>
<dbReference type="RefSeq" id="XP_027727920.1">
    <property type="nucleotide sequence ID" value="XM_027872119.1"/>
</dbReference>
<keyword evidence="5 8" id="KW-0863">Zinc-finger</keyword>
<dbReference type="GO" id="GO:0005776">
    <property type="term" value="C:autophagosome"/>
    <property type="evidence" value="ECO:0007669"/>
    <property type="project" value="UniProtKB-SubCell"/>
</dbReference>
<evidence type="ECO:0000256" key="1">
    <source>
        <dbReference type="ARBA" id="ARBA00004419"/>
    </source>
</evidence>